<evidence type="ECO:0000256" key="4">
    <source>
        <dbReference type="PIRSR" id="PIRSR001365-1"/>
    </source>
</evidence>
<dbReference type="EMBL" id="SMAB01000021">
    <property type="protein sequence ID" value="TCS79389.1"/>
    <property type="molecule type" value="Genomic_DNA"/>
</dbReference>
<keyword evidence="1 3" id="KW-0456">Lyase</keyword>
<dbReference type="Proteomes" id="UP000295788">
    <property type="component" value="Unassembled WGS sequence"/>
</dbReference>
<dbReference type="PRINTS" id="PR00146">
    <property type="entry name" value="DHPICSNTHASE"/>
</dbReference>
<evidence type="ECO:0000256" key="5">
    <source>
        <dbReference type="PIRSR" id="PIRSR001365-2"/>
    </source>
</evidence>
<feature type="active site" description="Schiff-base intermediate with substrate" evidence="4">
    <location>
        <position position="167"/>
    </location>
</feature>
<dbReference type="OrthoDB" id="9771791at2"/>
<proteinExistence type="inferred from homology"/>
<dbReference type="PIRSF" id="PIRSF001365">
    <property type="entry name" value="DHDPS"/>
    <property type="match status" value="1"/>
</dbReference>
<dbReference type="GO" id="GO:0016829">
    <property type="term" value="F:lyase activity"/>
    <property type="evidence" value="ECO:0007669"/>
    <property type="project" value="UniProtKB-KW"/>
</dbReference>
<protein>
    <submittedName>
        <fullName evidence="6">4-hydroxy-tetrahydrodipicolinate synthase</fullName>
    </submittedName>
</protein>
<name>A0A4R3K923_9BACI</name>
<keyword evidence="2" id="KW-0704">Schiff base</keyword>
<dbReference type="PROSITE" id="PS00665">
    <property type="entry name" value="DHDPS_1"/>
    <property type="match status" value="1"/>
</dbReference>
<organism evidence="6 7">
    <name type="scientific">Tepidibacillus fermentans</name>
    <dbReference type="NCBI Taxonomy" id="1281767"/>
    <lineage>
        <taxon>Bacteria</taxon>
        <taxon>Bacillati</taxon>
        <taxon>Bacillota</taxon>
        <taxon>Bacilli</taxon>
        <taxon>Bacillales</taxon>
        <taxon>Bacillaceae</taxon>
        <taxon>Tepidibacillus</taxon>
    </lineage>
</organism>
<gene>
    <name evidence="6" type="ORF">EDD72_12114</name>
</gene>
<evidence type="ECO:0000256" key="2">
    <source>
        <dbReference type="ARBA" id="ARBA00023270"/>
    </source>
</evidence>
<feature type="active site" description="Proton donor/acceptor" evidence="4">
    <location>
        <position position="138"/>
    </location>
</feature>
<comment type="caution">
    <text evidence="6">The sequence shown here is derived from an EMBL/GenBank/DDBJ whole genome shotgun (WGS) entry which is preliminary data.</text>
</comment>
<dbReference type="Gene3D" id="3.20.20.70">
    <property type="entry name" value="Aldolase class I"/>
    <property type="match status" value="1"/>
</dbReference>
<dbReference type="InterPro" id="IPR013785">
    <property type="entry name" value="Aldolase_TIM"/>
</dbReference>
<dbReference type="Pfam" id="PF00701">
    <property type="entry name" value="DHDPS"/>
    <property type="match status" value="1"/>
</dbReference>
<dbReference type="PROSITE" id="PS00666">
    <property type="entry name" value="DHDPS_2"/>
    <property type="match status" value="1"/>
</dbReference>
<dbReference type="InterPro" id="IPR020625">
    <property type="entry name" value="Schiff_base-form_aldolases_AS"/>
</dbReference>
<dbReference type="GO" id="GO:0005829">
    <property type="term" value="C:cytosol"/>
    <property type="evidence" value="ECO:0007669"/>
    <property type="project" value="TreeGrafter"/>
</dbReference>
<comment type="similarity">
    <text evidence="3">Belongs to the DapA family.</text>
</comment>
<accession>A0A4R3K923</accession>
<dbReference type="PANTHER" id="PTHR12128">
    <property type="entry name" value="DIHYDRODIPICOLINATE SYNTHASE"/>
    <property type="match status" value="1"/>
</dbReference>
<feature type="binding site" evidence="5">
    <location>
        <position position="212"/>
    </location>
    <ligand>
        <name>pyruvate</name>
        <dbReference type="ChEBI" id="CHEBI:15361"/>
    </ligand>
</feature>
<dbReference type="CDD" id="cd00408">
    <property type="entry name" value="DHDPS-like"/>
    <property type="match status" value="1"/>
</dbReference>
<dbReference type="SUPFAM" id="SSF51569">
    <property type="entry name" value="Aldolase"/>
    <property type="match status" value="1"/>
</dbReference>
<evidence type="ECO:0000313" key="6">
    <source>
        <dbReference type="EMBL" id="TCS79389.1"/>
    </source>
</evidence>
<evidence type="ECO:0000256" key="3">
    <source>
        <dbReference type="PIRNR" id="PIRNR001365"/>
    </source>
</evidence>
<sequence>MVQNGLFKGIIPPVSTIFNENLKLDRQGMGKLIDFLIDSGVHGLFFLGSGGEFSQMSFEERKEVAAFATEYVKDRVPVLIGTGGTNTREIIALNQHAKEIGADGVVIINPYYWPLTEENLLAHYGEIAENTELPILLYNFPNLTGQDLTPEIVLKLVDKYPNIVGIKETVDMAGHIREMILKVKSKHPHFSVLAGFDDHLLNTLSLGGDGSISASGNFAPELTVGIYQAFQNRDYEKAIELHKRLAFLPLMYKLDSPFVNVVKEATKLRGLDISTHVLPPARPLSEEKKQELIAILKDASLL</sequence>
<dbReference type="SMART" id="SM01130">
    <property type="entry name" value="DHDPS"/>
    <property type="match status" value="1"/>
</dbReference>
<dbReference type="AlphaFoldDB" id="A0A4R3K923"/>
<keyword evidence="7" id="KW-1185">Reference proteome</keyword>
<evidence type="ECO:0000256" key="1">
    <source>
        <dbReference type="ARBA" id="ARBA00023239"/>
    </source>
</evidence>
<dbReference type="RefSeq" id="WP_132770163.1">
    <property type="nucleotide sequence ID" value="NZ_SMAB01000021.1"/>
</dbReference>
<dbReference type="InterPro" id="IPR020624">
    <property type="entry name" value="Schiff_base-form_aldolases_CS"/>
</dbReference>
<evidence type="ECO:0000313" key="7">
    <source>
        <dbReference type="Proteomes" id="UP000295788"/>
    </source>
</evidence>
<reference evidence="6 7" key="1">
    <citation type="submission" date="2019-03" db="EMBL/GenBank/DDBJ databases">
        <title>Genomic Encyclopedia of Type Strains, Phase IV (KMG-IV): sequencing the most valuable type-strain genomes for metagenomic binning, comparative biology and taxonomic classification.</title>
        <authorList>
            <person name="Goeker M."/>
        </authorList>
    </citation>
    <scope>NUCLEOTIDE SEQUENCE [LARGE SCALE GENOMIC DNA]</scope>
    <source>
        <strain evidence="6 7">DSM 23802</strain>
    </source>
</reference>
<dbReference type="InterPro" id="IPR002220">
    <property type="entry name" value="DapA-like"/>
</dbReference>
<dbReference type="PANTHER" id="PTHR12128:SF28">
    <property type="entry name" value="2-DEHYDRO-3-DEOXY-D-GLUCONATE ALDOLASE YAGE-RELATED"/>
    <property type="match status" value="1"/>
</dbReference>